<evidence type="ECO:0000259" key="9">
    <source>
        <dbReference type="PROSITE" id="PS50862"/>
    </source>
</evidence>
<dbReference type="InterPro" id="IPR006195">
    <property type="entry name" value="aa-tRNA-synth_II"/>
</dbReference>
<keyword evidence="4" id="KW-0436">Ligase</keyword>
<evidence type="ECO:0000313" key="10">
    <source>
        <dbReference type="EMBL" id="EQD30866.1"/>
    </source>
</evidence>
<dbReference type="InterPro" id="IPR002312">
    <property type="entry name" value="Asp/Asn-tRNA-synth_IIb"/>
</dbReference>
<comment type="similarity">
    <text evidence="2">Belongs to the class-II aminoacyl-tRNA synthetase family. Type 2 subfamily.</text>
</comment>
<dbReference type="PRINTS" id="PR01042">
    <property type="entry name" value="TRNASYNTHASP"/>
</dbReference>
<reference evidence="10" key="2">
    <citation type="journal article" date="2014" name="ISME J.">
        <title>Microbial stratification in low pH oxic and suboxic macroscopic growths along an acid mine drainage.</title>
        <authorList>
            <person name="Mendez-Garcia C."/>
            <person name="Mesa V."/>
            <person name="Sprenger R.R."/>
            <person name="Richter M."/>
            <person name="Diez M.S."/>
            <person name="Solano J."/>
            <person name="Bargiela R."/>
            <person name="Golyshina O.V."/>
            <person name="Manteca A."/>
            <person name="Ramos J.L."/>
            <person name="Gallego J.R."/>
            <person name="Llorente I."/>
            <person name="Martins Dos Santos V.A."/>
            <person name="Jensen O.N."/>
            <person name="Pelaez A.I."/>
            <person name="Sanchez J."/>
            <person name="Ferrer M."/>
        </authorList>
    </citation>
    <scope>NUCLEOTIDE SEQUENCE</scope>
</reference>
<feature type="non-terminal residue" evidence="10">
    <location>
        <position position="171"/>
    </location>
</feature>
<proteinExistence type="inferred from homology"/>
<evidence type="ECO:0000256" key="4">
    <source>
        <dbReference type="ARBA" id="ARBA00022598"/>
    </source>
</evidence>
<comment type="subcellular location">
    <subcellularLocation>
        <location evidence="1">Cytoplasm</location>
    </subcellularLocation>
</comment>
<feature type="non-terminal residue" evidence="10">
    <location>
        <position position="1"/>
    </location>
</feature>
<evidence type="ECO:0000256" key="8">
    <source>
        <dbReference type="ARBA" id="ARBA00023146"/>
    </source>
</evidence>
<evidence type="ECO:0000256" key="6">
    <source>
        <dbReference type="ARBA" id="ARBA00022840"/>
    </source>
</evidence>
<keyword evidence="3" id="KW-0963">Cytoplasm</keyword>
<dbReference type="GO" id="GO:0003723">
    <property type="term" value="F:RNA binding"/>
    <property type="evidence" value="ECO:0007669"/>
    <property type="project" value="TreeGrafter"/>
</dbReference>
<sequence length="171" mass="19800">LNYRYIDLRRIQSTAIFRIESTILNSFRDNMHQKGFNEIRPSSIVAEATEGGAELFEVKYFEEKAFLAQSPQLYKQLAVIGGLDKVFMVMPVYRAEKSNDTYHINEITQMDIEMGFADHNDAMDMLEETLKRIIGDIKKNNVRELEELNVKLEVPDVKRVSYEEAVESLKA</sequence>
<dbReference type="PANTHER" id="PTHR43450:SF1">
    <property type="entry name" value="ASPARTATE--TRNA LIGASE, CYTOPLASMIC"/>
    <property type="match status" value="1"/>
</dbReference>
<evidence type="ECO:0000256" key="2">
    <source>
        <dbReference type="ARBA" id="ARBA00005312"/>
    </source>
</evidence>
<feature type="domain" description="Aminoacyl-transfer RNA synthetases class-II family profile" evidence="9">
    <location>
        <begin position="17"/>
        <end position="171"/>
    </location>
</feature>
<dbReference type="GO" id="GO:0004815">
    <property type="term" value="F:aspartate-tRNA ligase activity"/>
    <property type="evidence" value="ECO:0007669"/>
    <property type="project" value="InterPro"/>
</dbReference>
<dbReference type="GO" id="GO:0006422">
    <property type="term" value="P:aspartyl-tRNA aminoacylation"/>
    <property type="evidence" value="ECO:0007669"/>
    <property type="project" value="InterPro"/>
</dbReference>
<dbReference type="GO" id="GO:0005524">
    <property type="term" value="F:ATP binding"/>
    <property type="evidence" value="ECO:0007669"/>
    <property type="project" value="UniProtKB-KW"/>
</dbReference>
<protein>
    <submittedName>
        <fullName evidence="10">Aspartyl/asparaginyl-tRNA synthetase</fullName>
    </submittedName>
</protein>
<name>T0Y6V9_9ZZZZ</name>
<keyword evidence="5" id="KW-0547">Nucleotide-binding</keyword>
<dbReference type="InterPro" id="IPR004523">
    <property type="entry name" value="Asp-tRNA_synthase_2"/>
</dbReference>
<keyword evidence="6" id="KW-0067">ATP-binding</keyword>
<keyword evidence="8 10" id="KW-0030">Aminoacyl-tRNA synthetase</keyword>
<comment type="caution">
    <text evidence="10">The sequence shown here is derived from an EMBL/GenBank/DDBJ whole genome shotgun (WGS) entry which is preliminary data.</text>
</comment>
<accession>T0Y6V9</accession>
<evidence type="ECO:0000256" key="3">
    <source>
        <dbReference type="ARBA" id="ARBA00022490"/>
    </source>
</evidence>
<dbReference type="SUPFAM" id="SSF55681">
    <property type="entry name" value="Class II aaRS and biotin synthetases"/>
    <property type="match status" value="1"/>
</dbReference>
<dbReference type="InterPro" id="IPR045864">
    <property type="entry name" value="aa-tRNA-synth_II/BPL/LPL"/>
</dbReference>
<organism evidence="10">
    <name type="scientific">mine drainage metagenome</name>
    <dbReference type="NCBI Taxonomy" id="410659"/>
    <lineage>
        <taxon>unclassified sequences</taxon>
        <taxon>metagenomes</taxon>
        <taxon>ecological metagenomes</taxon>
    </lineage>
</organism>
<dbReference type="Gene3D" id="3.30.930.10">
    <property type="entry name" value="Bira Bifunctional Protein, Domain 2"/>
    <property type="match status" value="1"/>
</dbReference>
<dbReference type="Pfam" id="PF00152">
    <property type="entry name" value="tRNA-synt_2"/>
    <property type="match status" value="1"/>
</dbReference>
<gene>
    <name evidence="10" type="ORF">B2A_13950</name>
</gene>
<dbReference type="InterPro" id="IPR004364">
    <property type="entry name" value="Aa-tRNA-synt_II"/>
</dbReference>
<dbReference type="GO" id="GO:0017101">
    <property type="term" value="C:aminoacyl-tRNA synthetase multienzyme complex"/>
    <property type="evidence" value="ECO:0007669"/>
    <property type="project" value="TreeGrafter"/>
</dbReference>
<dbReference type="PANTHER" id="PTHR43450">
    <property type="entry name" value="ASPARTYL-TRNA SYNTHETASE"/>
    <property type="match status" value="1"/>
</dbReference>
<reference evidence="10" key="1">
    <citation type="submission" date="2013-08" db="EMBL/GenBank/DDBJ databases">
        <authorList>
            <person name="Mendez C."/>
            <person name="Richter M."/>
            <person name="Ferrer M."/>
            <person name="Sanchez J."/>
        </authorList>
    </citation>
    <scope>NUCLEOTIDE SEQUENCE</scope>
</reference>
<dbReference type="EMBL" id="AUZZ01010110">
    <property type="protein sequence ID" value="EQD30866.1"/>
    <property type="molecule type" value="Genomic_DNA"/>
</dbReference>
<dbReference type="PROSITE" id="PS50862">
    <property type="entry name" value="AA_TRNA_LIGASE_II"/>
    <property type="match status" value="1"/>
</dbReference>
<evidence type="ECO:0000256" key="7">
    <source>
        <dbReference type="ARBA" id="ARBA00022917"/>
    </source>
</evidence>
<keyword evidence="7" id="KW-0648">Protein biosynthesis</keyword>
<dbReference type="GO" id="GO:0005829">
    <property type="term" value="C:cytosol"/>
    <property type="evidence" value="ECO:0007669"/>
    <property type="project" value="TreeGrafter"/>
</dbReference>
<evidence type="ECO:0000256" key="5">
    <source>
        <dbReference type="ARBA" id="ARBA00022741"/>
    </source>
</evidence>
<dbReference type="AlphaFoldDB" id="T0Y6V9"/>
<evidence type="ECO:0000256" key="1">
    <source>
        <dbReference type="ARBA" id="ARBA00004496"/>
    </source>
</evidence>